<dbReference type="OrthoDB" id="5194099at2759"/>
<dbReference type="Pfam" id="PF09084">
    <property type="entry name" value="NMT1"/>
    <property type="match status" value="1"/>
</dbReference>
<evidence type="ECO:0000256" key="1">
    <source>
        <dbReference type="SAM" id="SignalP"/>
    </source>
</evidence>
<name>M7TRI9_EUTLA</name>
<dbReference type="OMA" id="WIEHTPQ"/>
<organism evidence="3 4">
    <name type="scientific">Eutypa lata (strain UCR-EL1)</name>
    <name type="common">Grapevine dieback disease fungus</name>
    <name type="synonym">Eutypa armeniacae</name>
    <dbReference type="NCBI Taxonomy" id="1287681"/>
    <lineage>
        <taxon>Eukaryota</taxon>
        <taxon>Fungi</taxon>
        <taxon>Dikarya</taxon>
        <taxon>Ascomycota</taxon>
        <taxon>Pezizomycotina</taxon>
        <taxon>Sordariomycetes</taxon>
        <taxon>Xylariomycetidae</taxon>
        <taxon>Xylariales</taxon>
        <taxon>Diatrypaceae</taxon>
        <taxon>Eutypa</taxon>
    </lineage>
</organism>
<dbReference type="AlphaFoldDB" id="M7TRI9"/>
<dbReference type="PANTHER" id="PTHR30024">
    <property type="entry name" value="ALIPHATIC SULFONATES-BINDING PROTEIN-RELATED"/>
    <property type="match status" value="1"/>
</dbReference>
<keyword evidence="1" id="KW-0732">Signal</keyword>
<dbReference type="Proteomes" id="UP000012174">
    <property type="component" value="Unassembled WGS sequence"/>
</dbReference>
<reference evidence="4" key="1">
    <citation type="journal article" date="2013" name="Genome Announc.">
        <title>Draft genome sequence of the grapevine dieback fungus Eutypa lata UCR-EL1.</title>
        <authorList>
            <person name="Blanco-Ulate B."/>
            <person name="Rolshausen P.E."/>
            <person name="Cantu D."/>
        </authorList>
    </citation>
    <scope>NUCLEOTIDE SEQUENCE [LARGE SCALE GENOMIC DNA]</scope>
    <source>
        <strain evidence="4">UCR-EL1</strain>
    </source>
</reference>
<dbReference type="PANTHER" id="PTHR30024:SF42">
    <property type="entry name" value="ALIPHATIC SULFONATES-BINDING PROTEIN-RELATED"/>
    <property type="match status" value="1"/>
</dbReference>
<evidence type="ECO:0000313" key="4">
    <source>
        <dbReference type="Proteomes" id="UP000012174"/>
    </source>
</evidence>
<sequence>MRPSFLITGILAALPAGSLKIATSLQWIEHTPQAYAIENFYNGSSAASLTSGGVFNLATDSSVDLAANAETQGLRVLPDNKNIRLIYVICEAGYRLVASRASGIETLADLKGKRIGTMRGTSAQYFVAKLLETAGVSASDYTIVAGGVCMRAPCGEGTFPQMLADGQIDAFGIWEPAVELGIQALGLDDAVVFQNTSIYREVYSLYTTTEKLADEETRGDIVEFVRALNQTLDVFTNQPESVYSFVADEIGMDAAVVEDVWPEHKWTGTWDESLLDFIVQEDQWLANEDGRAAVSEAELDEFLDESIIAEL</sequence>
<gene>
    <name evidence="3" type="ORF">UCREL1_418</name>
</gene>
<proteinExistence type="predicted"/>
<dbReference type="SUPFAM" id="SSF53850">
    <property type="entry name" value="Periplasmic binding protein-like II"/>
    <property type="match status" value="1"/>
</dbReference>
<feature type="signal peptide" evidence="1">
    <location>
        <begin position="1"/>
        <end position="18"/>
    </location>
</feature>
<keyword evidence="4" id="KW-1185">Reference proteome</keyword>
<dbReference type="KEGG" id="ela:UCREL1_418"/>
<dbReference type="HOGENOM" id="CLU_028871_9_2_1"/>
<feature type="chain" id="PRO_5004085942" evidence="1">
    <location>
        <begin position="19"/>
        <end position="311"/>
    </location>
</feature>
<dbReference type="Gene3D" id="3.40.190.10">
    <property type="entry name" value="Periplasmic binding protein-like II"/>
    <property type="match status" value="2"/>
</dbReference>
<evidence type="ECO:0000313" key="3">
    <source>
        <dbReference type="EMBL" id="EMR72581.1"/>
    </source>
</evidence>
<feature type="domain" description="SsuA/THI5-like" evidence="2">
    <location>
        <begin position="58"/>
        <end position="240"/>
    </location>
</feature>
<dbReference type="eggNOG" id="ENOG502T6ZQ">
    <property type="taxonomic scope" value="Eukaryota"/>
</dbReference>
<protein>
    <submittedName>
        <fullName evidence="3">Putative abc transporter substrate-binding protein</fullName>
    </submittedName>
</protein>
<accession>M7TRI9</accession>
<dbReference type="InterPro" id="IPR015168">
    <property type="entry name" value="SsuA/THI5"/>
</dbReference>
<dbReference type="EMBL" id="KB705436">
    <property type="protein sequence ID" value="EMR72581.1"/>
    <property type="molecule type" value="Genomic_DNA"/>
</dbReference>
<evidence type="ECO:0000259" key="2">
    <source>
        <dbReference type="Pfam" id="PF09084"/>
    </source>
</evidence>